<feature type="compositionally biased region" description="Low complexity" evidence="8">
    <location>
        <begin position="19"/>
        <end position="31"/>
    </location>
</feature>
<feature type="compositionally biased region" description="Basic and acidic residues" evidence="8">
    <location>
        <begin position="807"/>
        <end position="818"/>
    </location>
</feature>
<feature type="compositionally biased region" description="Polar residues" evidence="8">
    <location>
        <begin position="228"/>
        <end position="241"/>
    </location>
</feature>
<evidence type="ECO:0000256" key="2">
    <source>
        <dbReference type="ARBA" id="ARBA00022670"/>
    </source>
</evidence>
<feature type="compositionally biased region" description="Basic and acidic residues" evidence="8">
    <location>
        <begin position="1336"/>
        <end position="1348"/>
    </location>
</feature>
<dbReference type="GO" id="GO:0006508">
    <property type="term" value="P:proteolysis"/>
    <property type="evidence" value="ECO:0007669"/>
    <property type="project" value="UniProtKB-KW"/>
</dbReference>
<dbReference type="InterPro" id="IPR040043">
    <property type="entry name" value="ACTMAP"/>
</dbReference>
<dbReference type="PRINTS" id="PR01217">
    <property type="entry name" value="PRICHEXTENSN"/>
</dbReference>
<proteinExistence type="inferred from homology"/>
<feature type="compositionally biased region" description="Low complexity" evidence="8">
    <location>
        <begin position="1404"/>
        <end position="1415"/>
    </location>
</feature>
<dbReference type="PANTHER" id="PTHR28631:SF1">
    <property type="entry name" value="ACTIN MATURATION PROTEASE"/>
    <property type="match status" value="1"/>
</dbReference>
<feature type="region of interest" description="Disordered" evidence="8">
    <location>
        <begin position="1"/>
        <end position="31"/>
    </location>
</feature>
<feature type="compositionally biased region" description="Polar residues" evidence="8">
    <location>
        <begin position="363"/>
        <end position="376"/>
    </location>
</feature>
<feature type="compositionally biased region" description="Low complexity" evidence="8">
    <location>
        <begin position="1707"/>
        <end position="1733"/>
    </location>
</feature>
<feature type="compositionally biased region" description="Basic and acidic residues" evidence="8">
    <location>
        <begin position="681"/>
        <end position="696"/>
    </location>
</feature>
<feature type="region of interest" description="Disordered" evidence="8">
    <location>
        <begin position="900"/>
        <end position="1068"/>
    </location>
</feature>
<gene>
    <name evidence="9" type="ORF">Hamer_G014255</name>
</gene>
<keyword evidence="1" id="KW-0031">Aminopeptidase</keyword>
<feature type="compositionally biased region" description="Basic and acidic residues" evidence="8">
    <location>
        <begin position="841"/>
        <end position="857"/>
    </location>
</feature>
<evidence type="ECO:0000256" key="4">
    <source>
        <dbReference type="ARBA" id="ARBA00034725"/>
    </source>
</evidence>
<feature type="compositionally biased region" description="Low complexity" evidence="8">
    <location>
        <begin position="1556"/>
        <end position="1566"/>
    </location>
</feature>
<evidence type="ECO:0000256" key="8">
    <source>
        <dbReference type="SAM" id="MobiDB-lite"/>
    </source>
</evidence>
<dbReference type="GO" id="GO:0004177">
    <property type="term" value="F:aminopeptidase activity"/>
    <property type="evidence" value="ECO:0007669"/>
    <property type="project" value="UniProtKB-KW"/>
</dbReference>
<feature type="compositionally biased region" description="Pro residues" evidence="8">
    <location>
        <begin position="1516"/>
        <end position="1537"/>
    </location>
</feature>
<comment type="caution">
    <text evidence="9">The sequence shown here is derived from an EMBL/GenBank/DDBJ whole genome shotgun (WGS) entry which is preliminary data.</text>
</comment>
<name>A0A8J5K086_HOMAM</name>
<feature type="compositionally biased region" description="Pro residues" evidence="8">
    <location>
        <begin position="197"/>
        <end position="218"/>
    </location>
</feature>
<feature type="compositionally biased region" description="Low complexity" evidence="8">
    <location>
        <begin position="988"/>
        <end position="1023"/>
    </location>
</feature>
<organism evidence="9 10">
    <name type="scientific">Homarus americanus</name>
    <name type="common">American lobster</name>
    <dbReference type="NCBI Taxonomy" id="6706"/>
    <lineage>
        <taxon>Eukaryota</taxon>
        <taxon>Metazoa</taxon>
        <taxon>Ecdysozoa</taxon>
        <taxon>Arthropoda</taxon>
        <taxon>Crustacea</taxon>
        <taxon>Multicrustacea</taxon>
        <taxon>Malacostraca</taxon>
        <taxon>Eumalacostraca</taxon>
        <taxon>Eucarida</taxon>
        <taxon>Decapoda</taxon>
        <taxon>Pleocyemata</taxon>
        <taxon>Astacidea</taxon>
        <taxon>Nephropoidea</taxon>
        <taxon>Nephropidae</taxon>
        <taxon>Homarus</taxon>
    </lineage>
</organism>
<dbReference type="PANTHER" id="PTHR28631">
    <property type="entry name" value="UPF0692 PROTEIN C19ORF54"/>
    <property type="match status" value="1"/>
</dbReference>
<evidence type="ECO:0000256" key="7">
    <source>
        <dbReference type="ARBA" id="ARBA00049041"/>
    </source>
</evidence>
<reference evidence="9" key="1">
    <citation type="journal article" date="2021" name="Sci. Adv.">
        <title>The American lobster genome reveals insights on longevity, neural, and immune adaptations.</title>
        <authorList>
            <person name="Polinski J.M."/>
            <person name="Zimin A.V."/>
            <person name="Clark K.F."/>
            <person name="Kohn A.B."/>
            <person name="Sadowski N."/>
            <person name="Timp W."/>
            <person name="Ptitsyn A."/>
            <person name="Khanna P."/>
            <person name="Romanova D.Y."/>
            <person name="Williams P."/>
            <person name="Greenwood S.J."/>
            <person name="Moroz L.L."/>
            <person name="Walt D.R."/>
            <person name="Bodnar A.G."/>
        </authorList>
    </citation>
    <scope>NUCLEOTIDE SEQUENCE</scope>
    <source>
        <strain evidence="9">GMGI-L3</strain>
    </source>
</reference>
<accession>A0A8J5K086</accession>
<feature type="compositionally biased region" description="Polar residues" evidence="8">
    <location>
        <begin position="666"/>
        <end position="680"/>
    </location>
</feature>
<feature type="compositionally biased region" description="Basic and acidic residues" evidence="8">
    <location>
        <begin position="704"/>
        <end position="732"/>
    </location>
</feature>
<feature type="compositionally biased region" description="Basic and acidic residues" evidence="8">
    <location>
        <begin position="921"/>
        <end position="941"/>
    </location>
</feature>
<feature type="region of interest" description="Disordered" evidence="8">
    <location>
        <begin position="654"/>
        <end position="760"/>
    </location>
</feature>
<evidence type="ECO:0000256" key="3">
    <source>
        <dbReference type="ARBA" id="ARBA00022801"/>
    </source>
</evidence>
<dbReference type="Pfam" id="PF21646">
    <property type="entry name" value="ACTMAP-like_C"/>
    <property type="match status" value="1"/>
</dbReference>
<feature type="region of interest" description="Disordered" evidence="8">
    <location>
        <begin position="50"/>
        <end position="263"/>
    </location>
</feature>
<dbReference type="EMBL" id="JAHLQT010025553">
    <property type="protein sequence ID" value="KAG7164128.1"/>
    <property type="molecule type" value="Genomic_DNA"/>
</dbReference>
<feature type="region of interest" description="Disordered" evidence="8">
    <location>
        <begin position="1320"/>
        <end position="1348"/>
    </location>
</feature>
<keyword evidence="10" id="KW-1185">Reference proteome</keyword>
<feature type="compositionally biased region" description="Low complexity" evidence="8">
    <location>
        <begin position="60"/>
        <end position="70"/>
    </location>
</feature>
<feature type="region of interest" description="Disordered" evidence="8">
    <location>
        <begin position="807"/>
        <end position="863"/>
    </location>
</feature>
<keyword evidence="3" id="KW-0378">Hydrolase</keyword>
<keyword evidence="2" id="KW-0645">Protease</keyword>
<feature type="compositionally biased region" description="Polar residues" evidence="8">
    <location>
        <begin position="823"/>
        <end position="836"/>
    </location>
</feature>
<feature type="compositionally biased region" description="Polar residues" evidence="8">
    <location>
        <begin position="1576"/>
        <end position="1597"/>
    </location>
</feature>
<evidence type="ECO:0000256" key="6">
    <source>
        <dbReference type="ARBA" id="ARBA00034908"/>
    </source>
</evidence>
<evidence type="ECO:0000313" key="10">
    <source>
        <dbReference type="Proteomes" id="UP000747542"/>
    </source>
</evidence>
<feature type="compositionally biased region" description="Polar residues" evidence="8">
    <location>
        <begin position="901"/>
        <end position="915"/>
    </location>
</feature>
<sequence length="2162" mass="232754">MWLLAGVADRHTNTDGRMSSVAGGASADTSTTTAVPASFIPLFVPPPPRQFPWENHKVTKTSSKASKSISLPGMETAQNPSVQIHPLPSSSSPPLPPPLESTSLTSPPPPDLPPPPDFYPSSSSPPPPPPPPSYLFPELSSEDLPPPPPPHLFLDVSHKPPPLYICSYDPPSPEIKSEYDPQLPPGFSTQTKHFPLSPQPPPVPPPPRPTPPPPPTPPVRQASRENLAIQTHPSNGDNTIAVSEGTAYTAPDESKVSRVPSNTTDEYFKHIQEGTSDDRPPSSIISSSTLTATFLQTPESGMSPLPPHALRVSPVSTDAITPSSQLTGTDDLTMTPTFSDLIYTPNFYDNSKDSTLDMDTPEATPQLSVTPGTPSFTPAEEAVSPVPTKSQTDYALSPQYGVGKHDSDSESERTDYLFSERSYLETLVGSNTATTTTAGQAQIFSPMSTEPTSLFSLPTDSDTISADFDSFAADTLSPTAEYDFLSADVETSSVDTHVTASVVGMNITSASPGISDTAYTTADSALGSATMSPAFTESCTITPLPTEYVTPMSTNPTTPIPSPVASSPLPYFDAYPSSEYVTSTLPSKSLSFSNMETPSTLTVSVMSSQDYSPYSESSSAERLVRCQTSDTTVVVNSKQSSEIMSLVPLTIPTSSSQHTLCHDSKQSVNTQNQNTILRSSDTVEKMKNKDESRVNEDEQNLSECKQEFKENKQISVTDQKDDMSVEHNKEESSAQEPGISEQKDGEKEQSRVENEPQVKNSCQKIKEATLDIVDDKCEKDTTMNQEVINKTDETEISDIQVKLSETMPKDATGDHEAMDVDASQDTGRTEGSNAISVATLKTEKVSQEQEVKSRDKISQNASQERTQEIYEMMEDVNGNISYVLEDKQEKCVEVLYEAEQESNVNGNTKSDNQNDNVEDVLIEKEKEPMEIIDDKNMKDIVKYTSGKQEGEAQNEDGCAITKEKLPVPTSLSAGNTPPRSPGTRWKRSSLPSSPTHYSTTPSQTFTISHATSSLSSKSRSVPSSPLPYMSASVGGSMSPKKMSPSPTLTSPSSTGVASPKRRPKAIPLSTSPKEALQLLDAVVVDLENMSADLPTSSYLKQDRLSNKVISSKYSDESTDIKSGEAFLHQQDKISGLESEIKSASSSENQVQEVADSSHTEEVNLESGSDSCQKHHVIISTDSETEIVGATEHTHTENSEVHNQTCVSSVNISLMAVPHDNRHNVRLSPPPPVVSKPSDGTCSVATVNSHSDLTTLPSVKPSSSSSDRLSSISEHSIANVTLSNACSDVSVSSFSSEHCVNNLEASTNTDAKGVIHKETLPEDETIQKNDLNTATSSDKKLLPEEGTKENSEVVDLGIHVNKSNTLTRSSVERVHVDYNCKSNHDNEEVILENSSSINDTKPIKSSDFPPSQSSSPLGSIVEDVAPPSSTSRAKTPPLPPPRSCVNTPRPAVGAPLPPPRQYMLIPINQPQSTQRRYSPPPAPPRSTSIRKSSPPPPPPPRSAIHTPSAKNEWIDFPPLPPPPPTCINTPSTPPPKLTPVPEESSTPSTPLPPTRPSPSNSLVGSSSKLHEARKTETSSYNTRSLTATLVTQDTSSELKISCDGDPPALPPPPEEDFEEDPPPPPPPPVESEDETVPPLPLPPPPPDALFCPPPPPPPPPRVKPTVPPLPSPPFVTYSSPESSVRRSTEPFPSHHKLSSNPCSIAPPSESETMSSDSSAMPPPASSESPTSEVPSIPPPPMPCLTSSAASPLVLPLPHSPTPHESKALLSTSPTPFAPLPPRAPSPIVSTTAAPKSPLITTTPYGKMVIIRSDLPLPSPEEEIRSTFASVKDWGMLYENVDTLSIYTQLRPVIQQGPQCGIVALSMASQVFPETVDVADLLEAAKKQSCSCHGEMFSSDAMSKLAESINGMEATVRRDILCNPRNMLEVLMQGDLILVPYDAERNYMPGLRGGHKAHWGIICGCLVQCQSLNIHMGGASKLDSHVDHLWHLRPRSKVGVTYSAKNRDGSVTPSTPVVPGSPIIRRRPLRTPELPAASPINEDFKISETSRREGSLSRGSEMDTWSINNSRVNTPMLPDFLQDEIKLVALWRQGKSRKLVAAPLEQLCESNDQLLEYPPASTPSELEYIIGSVQDGLAGQVVVLHKTKTALSDLVGILQEKKSC</sequence>
<evidence type="ECO:0000256" key="1">
    <source>
        <dbReference type="ARBA" id="ARBA00022438"/>
    </source>
</evidence>
<dbReference type="Proteomes" id="UP000747542">
    <property type="component" value="Unassembled WGS sequence"/>
</dbReference>
<protein>
    <recommendedName>
        <fullName evidence="5">Actin maturation protease</fullName>
    </recommendedName>
    <alternativeName>
        <fullName evidence="6">Actin aminopeptidase ACTMAP</fullName>
    </alternativeName>
</protein>
<feature type="region of interest" description="Disordered" evidence="8">
    <location>
        <begin position="1393"/>
        <end position="1781"/>
    </location>
</feature>
<feature type="compositionally biased region" description="Low complexity" evidence="8">
    <location>
        <begin position="1538"/>
        <end position="1547"/>
    </location>
</feature>
<feature type="compositionally biased region" description="Basic and acidic residues" evidence="8">
    <location>
        <begin position="741"/>
        <end position="756"/>
    </location>
</feature>
<feature type="region of interest" description="Disordered" evidence="8">
    <location>
        <begin position="353"/>
        <end position="411"/>
    </location>
</feature>
<evidence type="ECO:0000313" key="9">
    <source>
        <dbReference type="EMBL" id="KAG7164128.1"/>
    </source>
</evidence>
<feature type="compositionally biased region" description="Low complexity" evidence="8">
    <location>
        <begin position="1036"/>
        <end position="1054"/>
    </location>
</feature>
<comment type="catalytic activity">
    <reaction evidence="7">
        <text>N-terminal N(alpha)-acetyl-L-cysteinyl-L-aspartyl-[protein] + H2O = N-terminal L-aspartyl-[protein] + N-acetyl-L-cysteine</text>
        <dbReference type="Rhea" id="RHEA:74579"/>
        <dbReference type="Rhea" id="RHEA-COMP:12669"/>
        <dbReference type="Rhea" id="RHEA-COMP:18395"/>
        <dbReference type="ChEBI" id="CHEBI:15377"/>
        <dbReference type="ChEBI" id="CHEBI:64720"/>
        <dbReference type="ChEBI" id="CHEBI:78236"/>
        <dbReference type="ChEBI" id="CHEBI:193599"/>
    </reaction>
    <physiologicalReaction direction="left-to-right" evidence="7">
        <dbReference type="Rhea" id="RHEA:74580"/>
    </physiologicalReaction>
</comment>
<comment type="similarity">
    <text evidence="4">Belongs to the ACTMAP family.</text>
</comment>
<feature type="compositionally biased region" description="Pro residues" evidence="8">
    <location>
        <begin position="1636"/>
        <end position="1672"/>
    </location>
</feature>
<feature type="compositionally biased region" description="Pro residues" evidence="8">
    <location>
        <begin position="106"/>
        <end position="134"/>
    </location>
</feature>
<evidence type="ECO:0000256" key="5">
    <source>
        <dbReference type="ARBA" id="ARBA00034848"/>
    </source>
</evidence>